<protein>
    <submittedName>
        <fullName evidence="1">Uncharacterized protein</fullName>
    </submittedName>
</protein>
<dbReference type="Proteomes" id="UP000326396">
    <property type="component" value="Linkage Group LG18"/>
</dbReference>
<sequence>MKGKSFSSVVSMAVSLILEGKKDVLREVIYKTPEAVEGRSSWLSYGDELCRDMAIPMSTDLIQKVTDVYKKCKLSKDGDGDGDGDTPLMLAVEMGLTNMVLGFIKCANQTKTNLHTGQKGDGCAEEFFWLLNEQKAQTAFDIAIKKDNLEVARLLLNNAPQWCLRSQWIQRREALLDLINHDPKFEDFIFDTLENPPYSRGVKVHGQGGSVCNYLKVNIQEYWEDK</sequence>
<evidence type="ECO:0000313" key="1">
    <source>
        <dbReference type="EMBL" id="KAD4982061.1"/>
    </source>
</evidence>
<proteinExistence type="predicted"/>
<evidence type="ECO:0000313" key="2">
    <source>
        <dbReference type="Proteomes" id="UP000326396"/>
    </source>
</evidence>
<reference evidence="1 2" key="1">
    <citation type="submission" date="2019-05" db="EMBL/GenBank/DDBJ databases">
        <title>Mikania micrantha, genome provides insights into the molecular mechanism of rapid growth.</title>
        <authorList>
            <person name="Liu B."/>
        </authorList>
    </citation>
    <scope>NUCLEOTIDE SEQUENCE [LARGE SCALE GENOMIC DNA]</scope>
    <source>
        <strain evidence="1">NLD-2019</strain>
        <tissue evidence="1">Leaf</tissue>
    </source>
</reference>
<organism evidence="1 2">
    <name type="scientific">Mikania micrantha</name>
    <name type="common">bitter vine</name>
    <dbReference type="NCBI Taxonomy" id="192012"/>
    <lineage>
        <taxon>Eukaryota</taxon>
        <taxon>Viridiplantae</taxon>
        <taxon>Streptophyta</taxon>
        <taxon>Embryophyta</taxon>
        <taxon>Tracheophyta</taxon>
        <taxon>Spermatophyta</taxon>
        <taxon>Magnoliopsida</taxon>
        <taxon>eudicotyledons</taxon>
        <taxon>Gunneridae</taxon>
        <taxon>Pentapetalae</taxon>
        <taxon>asterids</taxon>
        <taxon>campanulids</taxon>
        <taxon>Asterales</taxon>
        <taxon>Asteraceae</taxon>
        <taxon>Asteroideae</taxon>
        <taxon>Heliantheae alliance</taxon>
        <taxon>Eupatorieae</taxon>
        <taxon>Mikania</taxon>
    </lineage>
</organism>
<dbReference type="SMART" id="SM00248">
    <property type="entry name" value="ANK"/>
    <property type="match status" value="2"/>
</dbReference>
<gene>
    <name evidence="1" type="ORF">E3N88_18732</name>
</gene>
<dbReference type="InterPro" id="IPR002110">
    <property type="entry name" value="Ankyrin_rpt"/>
</dbReference>
<dbReference type="Gene3D" id="1.25.40.20">
    <property type="entry name" value="Ankyrin repeat-containing domain"/>
    <property type="match status" value="1"/>
</dbReference>
<dbReference type="SUPFAM" id="SSF48403">
    <property type="entry name" value="Ankyrin repeat"/>
    <property type="match status" value="1"/>
</dbReference>
<dbReference type="OrthoDB" id="1683444at2759"/>
<dbReference type="InterPro" id="IPR036770">
    <property type="entry name" value="Ankyrin_rpt-contain_sf"/>
</dbReference>
<keyword evidence="2" id="KW-1185">Reference proteome</keyword>
<comment type="caution">
    <text evidence="1">The sequence shown here is derived from an EMBL/GenBank/DDBJ whole genome shotgun (WGS) entry which is preliminary data.</text>
</comment>
<dbReference type="AlphaFoldDB" id="A0A5N6NL92"/>
<accession>A0A5N6NL92</accession>
<dbReference type="EMBL" id="SZYD01000010">
    <property type="protein sequence ID" value="KAD4982061.1"/>
    <property type="molecule type" value="Genomic_DNA"/>
</dbReference>
<name>A0A5N6NL92_9ASTR</name>